<organism evidence="1 2">
    <name type="scientific">Rhodovulum sulfidophilum</name>
    <name type="common">Rhodobacter sulfidophilus</name>
    <dbReference type="NCBI Taxonomy" id="35806"/>
    <lineage>
        <taxon>Bacteria</taxon>
        <taxon>Pseudomonadati</taxon>
        <taxon>Pseudomonadota</taxon>
        <taxon>Alphaproteobacteria</taxon>
        <taxon>Rhodobacterales</taxon>
        <taxon>Paracoccaceae</taxon>
        <taxon>Rhodovulum</taxon>
    </lineage>
</organism>
<proteinExistence type="predicted"/>
<dbReference type="AlphaFoldDB" id="A0A0D6AX80"/>
<dbReference type="PATRIC" id="fig|35806.4.peg.33"/>
<accession>A0A0D6AX80</accession>
<protein>
    <submittedName>
        <fullName evidence="1">Uncharacterized protein</fullName>
    </submittedName>
</protein>
<reference evidence="1 2" key="1">
    <citation type="submission" date="2015-02" db="EMBL/GenBank/DDBJ databases">
        <title>Genome sequene of Rhodovulum sulfidophilum DSM 2351.</title>
        <authorList>
            <person name="Nagao N."/>
        </authorList>
    </citation>
    <scope>NUCLEOTIDE SEQUENCE [LARGE SCALE GENOMIC DNA]</scope>
    <source>
        <strain evidence="1 2">DSM 2351</strain>
    </source>
</reference>
<gene>
    <name evidence="1" type="ORF">NHU_00033</name>
</gene>
<evidence type="ECO:0000313" key="1">
    <source>
        <dbReference type="EMBL" id="BAQ67205.1"/>
    </source>
</evidence>
<evidence type="ECO:0000313" key="2">
    <source>
        <dbReference type="Proteomes" id="UP000064912"/>
    </source>
</evidence>
<dbReference type="EMBL" id="AP014800">
    <property type="protein sequence ID" value="BAQ67205.1"/>
    <property type="molecule type" value="Genomic_DNA"/>
</dbReference>
<name>A0A0D6AX80_RHOSU</name>
<dbReference type="Proteomes" id="UP000064912">
    <property type="component" value="Chromosome"/>
</dbReference>
<dbReference type="KEGG" id="rsu:NHU_00033"/>
<sequence>MSDVFREQSFRFQGRDLTVVPSLALLRRIKARGVNNVALANKCIRGGVDLEDLAAVLFEFLRAAQVPEGEERPAISEDESYAFLIDGNQTEIAGFKMAYVQAVLPTVDMGKKPAAPGKKGRKKAS</sequence>